<dbReference type="RefSeq" id="WP_108220698.1">
    <property type="nucleotide sequence ID" value="NZ_CP090022.1"/>
</dbReference>
<dbReference type="PRINTS" id="PR00368">
    <property type="entry name" value="FADPNR"/>
</dbReference>
<dbReference type="OrthoDB" id="9802771at2"/>
<dbReference type="PANTHER" id="PTHR43755">
    <property type="match status" value="1"/>
</dbReference>
<gene>
    <name evidence="3" type="ORF">C8J28_105184</name>
</gene>
<dbReference type="EMBL" id="QAOT01000005">
    <property type="protein sequence ID" value="PTR19343.1"/>
    <property type="molecule type" value="Genomic_DNA"/>
</dbReference>
<dbReference type="Proteomes" id="UP000244060">
    <property type="component" value="Unassembled WGS sequence"/>
</dbReference>
<dbReference type="InterPro" id="IPR006311">
    <property type="entry name" value="TAT_signal"/>
</dbReference>
<dbReference type="InterPro" id="IPR052541">
    <property type="entry name" value="SQRD"/>
</dbReference>
<name>A0A2T5KAA5_9RHOB</name>
<evidence type="ECO:0000313" key="4">
    <source>
        <dbReference type="Proteomes" id="UP000244060"/>
    </source>
</evidence>
<evidence type="ECO:0000259" key="1">
    <source>
        <dbReference type="Pfam" id="PF07992"/>
    </source>
</evidence>
<proteinExistence type="predicted"/>
<evidence type="ECO:0000313" key="3">
    <source>
        <dbReference type="EMBL" id="PTR19343.1"/>
    </source>
</evidence>
<dbReference type="GO" id="GO:0016491">
    <property type="term" value="F:oxidoreductase activity"/>
    <property type="evidence" value="ECO:0007669"/>
    <property type="project" value="InterPro"/>
</dbReference>
<dbReference type="Pfam" id="PF07992">
    <property type="entry name" value="Pyr_redox_2"/>
    <property type="match status" value="1"/>
</dbReference>
<feature type="domain" description="FAD/NAD(P)-binding" evidence="1">
    <location>
        <begin position="33"/>
        <end position="144"/>
    </location>
</feature>
<keyword evidence="4" id="KW-1185">Reference proteome</keyword>
<dbReference type="SUPFAM" id="SSF51905">
    <property type="entry name" value="FAD/NAD(P)-binding domain"/>
    <property type="match status" value="2"/>
</dbReference>
<dbReference type="InterPro" id="IPR049386">
    <property type="entry name" value="FCSD_central"/>
</dbReference>
<comment type="caution">
    <text evidence="3">The sequence shown here is derived from an EMBL/GenBank/DDBJ whole genome shotgun (WGS) entry which is preliminary data.</text>
</comment>
<dbReference type="Pfam" id="PF21706">
    <property type="entry name" value="FCSD_central"/>
    <property type="match status" value="1"/>
</dbReference>
<dbReference type="PANTHER" id="PTHR43755:SF1">
    <property type="entry name" value="FAD-DEPENDENT PYRIDINE NUCLEOTIDE-DISULPHIDE OXIDOREDUCTASE"/>
    <property type="match status" value="1"/>
</dbReference>
<dbReference type="PROSITE" id="PS51318">
    <property type="entry name" value="TAT"/>
    <property type="match status" value="1"/>
</dbReference>
<organism evidence="3 4">
    <name type="scientific">Cereibacter azotoformans</name>
    <dbReference type="NCBI Taxonomy" id="43057"/>
    <lineage>
        <taxon>Bacteria</taxon>
        <taxon>Pseudomonadati</taxon>
        <taxon>Pseudomonadota</taxon>
        <taxon>Alphaproteobacteria</taxon>
        <taxon>Rhodobacterales</taxon>
        <taxon>Paracoccaceae</taxon>
        <taxon>Cereibacter</taxon>
    </lineage>
</organism>
<accession>A0A2T5KAA5</accession>
<dbReference type="InterPro" id="IPR036188">
    <property type="entry name" value="FAD/NAD-bd_sf"/>
</dbReference>
<dbReference type="InterPro" id="IPR023753">
    <property type="entry name" value="FAD/NAD-binding_dom"/>
</dbReference>
<dbReference type="AlphaFoldDB" id="A0A2T5KAA5"/>
<evidence type="ECO:0000259" key="2">
    <source>
        <dbReference type="Pfam" id="PF21706"/>
    </source>
</evidence>
<protein>
    <submittedName>
        <fullName evidence="3">Pyridine nucleotide-disulfide oxidoreductase</fullName>
    </submittedName>
</protein>
<feature type="domain" description="Sulfide dehydrogenase [flavocytochrome c] flavoprotein chain central" evidence="2">
    <location>
        <begin position="164"/>
        <end position="275"/>
    </location>
</feature>
<reference evidence="3 4" key="1">
    <citation type="submission" date="2018-04" db="EMBL/GenBank/DDBJ databases">
        <title>Genomic Encyclopedia of Type Strains, Phase III (KMG-III): the genomes of soil and plant-associated and newly described type strains.</title>
        <authorList>
            <person name="Whitman W."/>
        </authorList>
    </citation>
    <scope>NUCLEOTIDE SEQUENCE [LARGE SCALE GENOMIC DNA]</scope>
    <source>
        <strain evidence="3 4">KA25</strain>
    </source>
</reference>
<dbReference type="Gene3D" id="3.50.50.60">
    <property type="entry name" value="FAD/NAD(P)-binding domain"/>
    <property type="match status" value="2"/>
</dbReference>
<sequence length="338" mass="34455">MQSLSRRRFTLGLAAASLAATGGLALSLRPGTRAVIVGGGPAGAEAALALRAAHPAASVLLVERDPTRLARGEGGAGAPFLRPRAGAGLAALKAAGVELVLDDVTGIDWSGGRLTLFSGRTLAFDRLLLAPGTAARDEAIPGLDAAARHAWPAAWGSEREARRLMARLEALPERGHVVLRLPAGEAAHPTAAVSRALALAGLVASRPGARLTVLDGTPDHRLARAFAAAVPARQRDRVAWIGADRGGLVRAVDARAGVLETDAGAIRADVVNFVPRLEAGAIARAAGLADDSGWCPCDDSGRSHLRAEATVLGDARKEALRTVAGALQSARLATGALA</sequence>